<proteinExistence type="predicted"/>
<dbReference type="EMBL" id="KZ305031">
    <property type="protein sequence ID" value="PIA48288.1"/>
    <property type="molecule type" value="Genomic_DNA"/>
</dbReference>
<dbReference type="Proteomes" id="UP000230069">
    <property type="component" value="Unassembled WGS sequence"/>
</dbReference>
<evidence type="ECO:0000313" key="2">
    <source>
        <dbReference type="EMBL" id="PIA48288.1"/>
    </source>
</evidence>
<dbReference type="AlphaFoldDB" id="A0A2G5DXQ5"/>
<evidence type="ECO:0000256" key="1">
    <source>
        <dbReference type="SAM" id="MobiDB-lite"/>
    </source>
</evidence>
<keyword evidence="3" id="KW-1185">Reference proteome</keyword>
<name>A0A2G5DXQ5_AQUCA</name>
<feature type="compositionally biased region" description="Low complexity" evidence="1">
    <location>
        <begin position="283"/>
        <end position="300"/>
    </location>
</feature>
<feature type="region of interest" description="Disordered" evidence="1">
    <location>
        <begin position="181"/>
        <end position="205"/>
    </location>
</feature>
<protein>
    <submittedName>
        <fullName evidence="2">Uncharacterized protein</fullName>
    </submittedName>
</protein>
<gene>
    <name evidence="2" type="ORF">AQUCO_01400704v1</name>
</gene>
<reference evidence="2 3" key="1">
    <citation type="submission" date="2017-09" db="EMBL/GenBank/DDBJ databases">
        <title>WGS assembly of Aquilegia coerulea Goldsmith.</title>
        <authorList>
            <person name="Hodges S."/>
            <person name="Kramer E."/>
            <person name="Nordborg M."/>
            <person name="Tomkins J."/>
            <person name="Borevitz J."/>
            <person name="Derieg N."/>
            <person name="Yan J."/>
            <person name="Mihaltcheva S."/>
            <person name="Hayes R.D."/>
            <person name="Rokhsar D."/>
        </authorList>
    </citation>
    <scope>NUCLEOTIDE SEQUENCE [LARGE SCALE GENOMIC DNA]</scope>
    <source>
        <strain evidence="3">cv. Goldsmith</strain>
    </source>
</reference>
<feature type="compositionally biased region" description="Polar residues" evidence="1">
    <location>
        <begin position="337"/>
        <end position="366"/>
    </location>
</feature>
<dbReference type="OrthoDB" id="1899291at2759"/>
<feature type="compositionally biased region" description="Polar residues" evidence="1">
    <location>
        <begin position="309"/>
        <end position="321"/>
    </location>
</feature>
<dbReference type="STRING" id="218851.A0A2G5DXQ5"/>
<accession>A0A2G5DXQ5</accession>
<organism evidence="2 3">
    <name type="scientific">Aquilegia coerulea</name>
    <name type="common">Rocky mountain columbine</name>
    <dbReference type="NCBI Taxonomy" id="218851"/>
    <lineage>
        <taxon>Eukaryota</taxon>
        <taxon>Viridiplantae</taxon>
        <taxon>Streptophyta</taxon>
        <taxon>Embryophyta</taxon>
        <taxon>Tracheophyta</taxon>
        <taxon>Spermatophyta</taxon>
        <taxon>Magnoliopsida</taxon>
        <taxon>Ranunculales</taxon>
        <taxon>Ranunculaceae</taxon>
        <taxon>Thalictroideae</taxon>
        <taxon>Aquilegia</taxon>
    </lineage>
</organism>
<dbReference type="PANTHER" id="PTHR34567">
    <property type="entry name" value="FK506-BINDING-LIKE PROTEIN"/>
    <property type="match status" value="1"/>
</dbReference>
<sequence>MGDWRRNRNNNYNHYNQNYQSVPKSYTRSQYRKQSQAPDSWQTDIPSWQPALPSWKPPIPSWEKNFITNVGRISWKRFMYCQKGLDLYPDIYQWDDSAGAEAFHNAKKRFWAEINGRPIDNSLPDPDMHIDKIDWNKEEAEMDPELYKDLENVFVVPDDVKAGFVDNSLYCNDQPIVPTGWGDDELDGNNKDASNKDNPWASQSGCWDDLPWGLRSLLKPVITFGCSDGEDDPSKAANSTACNPSLQDGDKKTSNNNNPWEKNSGGWEGVPWGPSSQLNNTTNESGNLNCSWNNNNPWEGSAGSWEPIPSSQVNSTTNQLENPWEGRAGDWEGVQWGPSSQVNSTTNQLENLNYSGNSGSWKSGNDNWRKRESEGQQMSRYKTTRYPGKDYQTNQGWKNNRGRKQVSFAREHSPLEPLAPRQWNPIHACGPNTHQTPGDPDNSWGWDKQVSYRIN</sequence>
<feature type="compositionally biased region" description="Polar residues" evidence="1">
    <location>
        <begin position="196"/>
        <end position="205"/>
    </location>
</feature>
<dbReference type="PANTHER" id="PTHR34567:SF3">
    <property type="entry name" value="FK506-BINDING-LIKE PROTEIN"/>
    <property type="match status" value="1"/>
</dbReference>
<feature type="compositionally biased region" description="Polar residues" evidence="1">
    <location>
        <begin position="236"/>
        <end position="246"/>
    </location>
</feature>
<dbReference type="InParanoid" id="A0A2G5DXQ5"/>
<evidence type="ECO:0000313" key="3">
    <source>
        <dbReference type="Proteomes" id="UP000230069"/>
    </source>
</evidence>
<feature type="region of interest" description="Disordered" evidence="1">
    <location>
        <begin position="229"/>
        <end position="455"/>
    </location>
</feature>